<evidence type="ECO:0000313" key="3">
    <source>
        <dbReference type="Proteomes" id="UP000193061"/>
    </source>
</evidence>
<dbReference type="RefSeq" id="WP_085804382.1">
    <property type="nucleotide sequence ID" value="NZ_FWFX01000002.1"/>
</dbReference>
<dbReference type="SUPFAM" id="SSF111126">
    <property type="entry name" value="Ligand-binding domain in the NO signalling and Golgi transport"/>
    <property type="match status" value="1"/>
</dbReference>
<dbReference type="GO" id="GO:0008074">
    <property type="term" value="C:guanylate cyclase complex, soluble"/>
    <property type="evidence" value="ECO:0007669"/>
    <property type="project" value="TreeGrafter"/>
</dbReference>
<name>A0A1X6YIA0_9RHOB</name>
<dbReference type="GO" id="GO:0019934">
    <property type="term" value="P:cGMP-mediated signaling"/>
    <property type="evidence" value="ECO:0007669"/>
    <property type="project" value="TreeGrafter"/>
</dbReference>
<dbReference type="Proteomes" id="UP000193061">
    <property type="component" value="Unassembled WGS sequence"/>
</dbReference>
<dbReference type="GO" id="GO:0070482">
    <property type="term" value="P:response to oxygen levels"/>
    <property type="evidence" value="ECO:0007669"/>
    <property type="project" value="TreeGrafter"/>
</dbReference>
<dbReference type="AlphaFoldDB" id="A0A1X6YIA0"/>
<proteinExistence type="predicted"/>
<dbReference type="Pfam" id="PF07700">
    <property type="entry name" value="HNOB"/>
    <property type="match status" value="1"/>
</dbReference>
<dbReference type="InterPro" id="IPR011644">
    <property type="entry name" value="Heme_NO-bd"/>
</dbReference>
<feature type="domain" description="Heme NO-binding" evidence="1">
    <location>
        <begin position="2"/>
        <end position="158"/>
    </location>
</feature>
<gene>
    <name evidence="2" type="ORF">ROA7450_00836</name>
</gene>
<evidence type="ECO:0000313" key="2">
    <source>
        <dbReference type="EMBL" id="SLN22398.1"/>
    </source>
</evidence>
<keyword evidence="3" id="KW-1185">Reference proteome</keyword>
<dbReference type="GO" id="GO:0004383">
    <property type="term" value="F:guanylate cyclase activity"/>
    <property type="evidence" value="ECO:0007669"/>
    <property type="project" value="TreeGrafter"/>
</dbReference>
<dbReference type="EMBL" id="FWFX01000002">
    <property type="protein sequence ID" value="SLN22398.1"/>
    <property type="molecule type" value="Genomic_DNA"/>
</dbReference>
<dbReference type="InterPro" id="IPR024096">
    <property type="entry name" value="NO_sig/Golgi_transp_ligand-bd"/>
</dbReference>
<dbReference type="PANTHER" id="PTHR45655:SF13">
    <property type="entry name" value="SOLUBLE GUANYLATE CYCLASE GCY-32-RELATED"/>
    <property type="match status" value="1"/>
</dbReference>
<dbReference type="OrthoDB" id="981203at2"/>
<protein>
    <submittedName>
        <fullName evidence="2">Heme NO binding protein</fullName>
    </submittedName>
</protein>
<reference evidence="2 3" key="1">
    <citation type="submission" date="2017-03" db="EMBL/GenBank/DDBJ databases">
        <authorList>
            <person name="Afonso C.L."/>
            <person name="Miller P.J."/>
            <person name="Scott M.A."/>
            <person name="Spackman E."/>
            <person name="Goraichik I."/>
            <person name="Dimitrov K.M."/>
            <person name="Suarez D.L."/>
            <person name="Swayne D.E."/>
        </authorList>
    </citation>
    <scope>NUCLEOTIDE SEQUENCE [LARGE SCALE GENOMIC DNA]</scope>
    <source>
        <strain evidence="2 3">CECT 7450</strain>
    </source>
</reference>
<accession>A0A1X6YIA0</accession>
<dbReference type="Gene3D" id="3.90.1520.10">
    <property type="entry name" value="H-NOX domain"/>
    <property type="match status" value="1"/>
</dbReference>
<organism evidence="2 3">
    <name type="scientific">Roseovarius albus</name>
    <dbReference type="NCBI Taxonomy" id="1247867"/>
    <lineage>
        <taxon>Bacteria</taxon>
        <taxon>Pseudomonadati</taxon>
        <taxon>Pseudomonadota</taxon>
        <taxon>Alphaproteobacteria</taxon>
        <taxon>Rhodobacterales</taxon>
        <taxon>Roseobacteraceae</taxon>
        <taxon>Roseovarius</taxon>
    </lineage>
</organism>
<evidence type="ECO:0000259" key="1">
    <source>
        <dbReference type="Pfam" id="PF07700"/>
    </source>
</evidence>
<dbReference type="InterPro" id="IPR038158">
    <property type="entry name" value="H-NOX_domain_sf"/>
</dbReference>
<dbReference type="GO" id="GO:0020037">
    <property type="term" value="F:heme binding"/>
    <property type="evidence" value="ECO:0007669"/>
    <property type="project" value="InterPro"/>
</dbReference>
<dbReference type="PANTHER" id="PTHR45655">
    <property type="entry name" value="GUANYLATE CYCLASE SOLUBLE SUBUNIT BETA-2"/>
    <property type="match status" value="1"/>
</dbReference>
<sequence length="199" mass="21860">MHGLINQSIQGFVCDTYGHTVWEGVMRQIDPGFAEFEAMLTYEDDVTIAVIDAVSNALDKSPDDVLEDVGTYLISHSKVRAVRRLLRFGGVDFEDFLHSLDDLPARAKLAVPDLILPRLELRDHAPQAFSLMVYPLPRVAVAFGHVVLGALRAMADDYGALVFLDHRGQSGEAEMIDITLLEAAFAEGKSFELGVRASS</sequence>